<organism evidence="1 2">
    <name type="scientific">Sphingobacterium allocomposti</name>
    <dbReference type="NCBI Taxonomy" id="415956"/>
    <lineage>
        <taxon>Bacteria</taxon>
        <taxon>Pseudomonadati</taxon>
        <taxon>Bacteroidota</taxon>
        <taxon>Sphingobacteriia</taxon>
        <taxon>Sphingobacteriales</taxon>
        <taxon>Sphingobacteriaceae</taxon>
        <taxon>Sphingobacterium</taxon>
    </lineage>
</organism>
<protein>
    <submittedName>
        <fullName evidence="1">Uncharacterized protein</fullName>
    </submittedName>
</protein>
<dbReference type="AlphaFoldDB" id="A0A5S5DQI9"/>
<name>A0A5S5DQI9_9SPHI</name>
<evidence type="ECO:0000313" key="1">
    <source>
        <dbReference type="EMBL" id="TYP97102.1"/>
    </source>
</evidence>
<comment type="caution">
    <text evidence="1">The sequence shown here is derived from an EMBL/GenBank/DDBJ whole genome shotgun (WGS) entry which is preliminary data.</text>
</comment>
<accession>A0A5S5DQI9</accession>
<keyword evidence="2" id="KW-1185">Reference proteome</keyword>
<dbReference type="Proteomes" id="UP000325105">
    <property type="component" value="Unassembled WGS sequence"/>
</dbReference>
<dbReference type="EMBL" id="VNHX01000003">
    <property type="protein sequence ID" value="TYP97102.1"/>
    <property type="molecule type" value="Genomic_DNA"/>
</dbReference>
<reference evidence="1 2" key="1">
    <citation type="submission" date="2019-07" db="EMBL/GenBank/DDBJ databases">
        <title>Genomic Encyclopedia of Archaeal and Bacterial Type Strains, Phase II (KMG-II): from individual species to whole genera.</title>
        <authorList>
            <person name="Goeker M."/>
        </authorList>
    </citation>
    <scope>NUCLEOTIDE SEQUENCE [LARGE SCALE GENOMIC DNA]</scope>
    <source>
        <strain evidence="1 2">DSM 18850</strain>
    </source>
</reference>
<evidence type="ECO:0000313" key="2">
    <source>
        <dbReference type="Proteomes" id="UP000325105"/>
    </source>
</evidence>
<sequence length="52" mass="5903">MLFAHKNGKTIPIGLNFSLSRHKAHKIIEYHHVLLNYNGSNVTLSFTVAEHC</sequence>
<proteinExistence type="predicted"/>
<gene>
    <name evidence="1" type="ORF">BC792_10328</name>
</gene>